<gene>
    <name evidence="2" type="ORF">H9L17_00470</name>
</gene>
<accession>A0A7G9QTM9</accession>
<evidence type="ECO:0000256" key="1">
    <source>
        <dbReference type="SAM" id="MobiDB-lite"/>
    </source>
</evidence>
<dbReference type="Proteomes" id="UP000515977">
    <property type="component" value="Chromosome"/>
</dbReference>
<dbReference type="KEGG" id="tbv:H9L17_00470"/>
<evidence type="ECO:0008006" key="4">
    <source>
        <dbReference type="Google" id="ProtNLM"/>
    </source>
</evidence>
<name>A0A7G9QTM9_9GAMM</name>
<feature type="region of interest" description="Disordered" evidence="1">
    <location>
        <begin position="1"/>
        <end position="21"/>
    </location>
</feature>
<protein>
    <recommendedName>
        <fullName evidence="4">Flagellar protein FliT</fullName>
    </recommendedName>
</protein>
<sequence>MAGDRSGAEQVTDYAADAPPPLPVEALRKALGQTDLDAALALLEAHDRAVRQALPAHEASLLDPRQVQAWRGLAERQQELLGELGVLRDQVADQLQQLQRHQRGASAYLQAMG</sequence>
<dbReference type="AlphaFoldDB" id="A0A7G9QTM9"/>
<dbReference type="EMBL" id="CP060711">
    <property type="protein sequence ID" value="QNN46704.1"/>
    <property type="molecule type" value="Genomic_DNA"/>
</dbReference>
<reference evidence="2 3" key="1">
    <citation type="submission" date="2020-08" db="EMBL/GenBank/DDBJ databases">
        <title>Genome sequence of Thermomonas brevis KACC 16975T.</title>
        <authorList>
            <person name="Hyun D.-W."/>
            <person name="Bae J.-W."/>
        </authorList>
    </citation>
    <scope>NUCLEOTIDE SEQUENCE [LARGE SCALE GENOMIC DNA]</scope>
    <source>
        <strain evidence="2 3">KACC 16975</strain>
    </source>
</reference>
<organism evidence="2 3">
    <name type="scientific">Thermomonas brevis</name>
    <dbReference type="NCBI Taxonomy" id="215691"/>
    <lineage>
        <taxon>Bacteria</taxon>
        <taxon>Pseudomonadati</taxon>
        <taxon>Pseudomonadota</taxon>
        <taxon>Gammaproteobacteria</taxon>
        <taxon>Lysobacterales</taxon>
        <taxon>Lysobacteraceae</taxon>
        <taxon>Thermomonas</taxon>
    </lineage>
</organism>
<keyword evidence="3" id="KW-1185">Reference proteome</keyword>
<dbReference type="RefSeq" id="WP_187570468.1">
    <property type="nucleotide sequence ID" value="NZ_CP060711.1"/>
</dbReference>
<evidence type="ECO:0000313" key="2">
    <source>
        <dbReference type="EMBL" id="QNN46704.1"/>
    </source>
</evidence>
<proteinExistence type="predicted"/>
<evidence type="ECO:0000313" key="3">
    <source>
        <dbReference type="Proteomes" id="UP000515977"/>
    </source>
</evidence>